<dbReference type="InterPro" id="IPR000534">
    <property type="entry name" value="Semialdehyde_DH_NAD-bd"/>
</dbReference>
<dbReference type="PANTHER" id="PTHR46278">
    <property type="entry name" value="DEHYDROGENASE, PUTATIVE-RELATED"/>
    <property type="match status" value="1"/>
</dbReference>
<dbReference type="SMART" id="SM00859">
    <property type="entry name" value="Semialdhyde_dh"/>
    <property type="match status" value="1"/>
</dbReference>
<dbReference type="PANTHER" id="PTHR46278:SF2">
    <property type="entry name" value="ASPARTATE-SEMIALDEHYDE DEHYDROGENASE"/>
    <property type="match status" value="1"/>
</dbReference>
<feature type="domain" description="Semialdehyde dehydrogenase NAD-binding" evidence="1">
    <location>
        <begin position="5"/>
        <end position="120"/>
    </location>
</feature>
<accession>A0A383DX39</accession>
<sequence>MKKYRVGIVGATGAVGQEIIRLLESRDFPVSEVRLLASERSAGREYEVCGNLETVRETMPEAFDGLEFAIFSAGGGISRQFVDIARKRGCVVIDNSSAFRMEDTVPLVVPEINPGAAERHKGVLANPN</sequence>
<dbReference type="GO" id="GO:0051287">
    <property type="term" value="F:NAD binding"/>
    <property type="evidence" value="ECO:0007669"/>
    <property type="project" value="InterPro"/>
</dbReference>
<dbReference type="GO" id="GO:0016620">
    <property type="term" value="F:oxidoreductase activity, acting on the aldehyde or oxo group of donors, NAD or NADP as acceptor"/>
    <property type="evidence" value="ECO:0007669"/>
    <property type="project" value="InterPro"/>
</dbReference>
<reference evidence="2" key="1">
    <citation type="submission" date="2018-05" db="EMBL/GenBank/DDBJ databases">
        <authorList>
            <person name="Lanie J.A."/>
            <person name="Ng W.-L."/>
            <person name="Kazmierczak K.M."/>
            <person name="Andrzejewski T.M."/>
            <person name="Davidsen T.M."/>
            <person name="Wayne K.J."/>
            <person name="Tettelin H."/>
            <person name="Glass J.I."/>
            <person name="Rusch D."/>
            <person name="Podicherti R."/>
            <person name="Tsui H.-C.T."/>
            <person name="Winkler M.E."/>
        </authorList>
    </citation>
    <scope>NUCLEOTIDE SEQUENCE</scope>
</reference>
<organism evidence="2">
    <name type="scientific">marine metagenome</name>
    <dbReference type="NCBI Taxonomy" id="408172"/>
    <lineage>
        <taxon>unclassified sequences</taxon>
        <taxon>metagenomes</taxon>
        <taxon>ecological metagenomes</taxon>
    </lineage>
</organism>
<dbReference type="CDD" id="cd02316">
    <property type="entry name" value="VcASADH2_like_N"/>
    <property type="match status" value="1"/>
</dbReference>
<dbReference type="Gene3D" id="3.40.50.720">
    <property type="entry name" value="NAD(P)-binding Rossmann-like Domain"/>
    <property type="match status" value="1"/>
</dbReference>
<dbReference type="EMBL" id="UINC01220728">
    <property type="protein sequence ID" value="SVE48765.1"/>
    <property type="molecule type" value="Genomic_DNA"/>
</dbReference>
<dbReference type="AlphaFoldDB" id="A0A383DX39"/>
<proteinExistence type="predicted"/>
<feature type="non-terminal residue" evidence="2">
    <location>
        <position position="128"/>
    </location>
</feature>
<protein>
    <recommendedName>
        <fullName evidence="1">Semialdehyde dehydrogenase NAD-binding domain-containing protein</fullName>
    </recommendedName>
</protein>
<evidence type="ECO:0000313" key="2">
    <source>
        <dbReference type="EMBL" id="SVE48765.1"/>
    </source>
</evidence>
<gene>
    <name evidence="2" type="ORF">METZ01_LOCUS501619</name>
</gene>
<dbReference type="InterPro" id="IPR036291">
    <property type="entry name" value="NAD(P)-bd_dom_sf"/>
</dbReference>
<dbReference type="Pfam" id="PF01118">
    <property type="entry name" value="Semialdhyde_dh"/>
    <property type="match status" value="1"/>
</dbReference>
<dbReference type="SUPFAM" id="SSF51735">
    <property type="entry name" value="NAD(P)-binding Rossmann-fold domains"/>
    <property type="match status" value="1"/>
</dbReference>
<name>A0A383DX39_9ZZZZ</name>
<evidence type="ECO:0000259" key="1">
    <source>
        <dbReference type="SMART" id="SM00859"/>
    </source>
</evidence>